<evidence type="ECO:0008006" key="3">
    <source>
        <dbReference type="Google" id="ProtNLM"/>
    </source>
</evidence>
<dbReference type="AlphaFoldDB" id="A0A9X3X4E5"/>
<evidence type="ECO:0000313" key="1">
    <source>
        <dbReference type="EMBL" id="MDC3982008.1"/>
    </source>
</evidence>
<protein>
    <recommendedName>
        <fullName evidence="3">DUF4185 domain-containing protein</fullName>
    </recommendedName>
</protein>
<sequence length="349" mass="37800">MPGSRNHVGAVSLLGALLAGCGEAPAIEATATAWPEADALFHADPRWLGADDAYSVDLGGGRVLWLFGDSFIATSEANVRSESRLVRNSIAIQNGYDPSEASIAFFWNGPKDEPTSFFPEKDGIWYWPGDGERVGDKLFLFMMAVRSASGGLGFEVFDADVFVVENPDDAPPTWIMKELEMPSNDDGVIVGSASVLAHDGHLYAFGADESGGHDIHLTRFPLPASGDIDFTKPEPLGLAFEDGQTELTVHHDRARDLWIGVQTEGFGASDLALRTANDLRGPYSDLETFYHPPESDREDTIVYAGKGHPELEGADLVVTYASNSLDFATLVADTSLYFPRFVRVTLRAP</sequence>
<dbReference type="RefSeq" id="WP_272418769.1">
    <property type="nucleotide sequence ID" value="NZ_JAGTJJ010000006.1"/>
</dbReference>
<reference evidence="1 2" key="1">
    <citation type="submission" date="2021-04" db="EMBL/GenBank/DDBJ databases">
        <title>Genome analysis of Polyangium sp.</title>
        <authorList>
            <person name="Li Y."/>
            <person name="Wang J."/>
        </authorList>
    </citation>
    <scope>NUCLEOTIDE SEQUENCE [LARGE SCALE GENOMIC DNA]</scope>
    <source>
        <strain evidence="1 2">SDU14</strain>
    </source>
</reference>
<name>A0A9X3X4E5_9BACT</name>
<proteinExistence type="predicted"/>
<organism evidence="1 2">
    <name type="scientific">Polyangium jinanense</name>
    <dbReference type="NCBI Taxonomy" id="2829994"/>
    <lineage>
        <taxon>Bacteria</taxon>
        <taxon>Pseudomonadati</taxon>
        <taxon>Myxococcota</taxon>
        <taxon>Polyangia</taxon>
        <taxon>Polyangiales</taxon>
        <taxon>Polyangiaceae</taxon>
        <taxon>Polyangium</taxon>
    </lineage>
</organism>
<dbReference type="EMBL" id="JAGTJJ010000006">
    <property type="protein sequence ID" value="MDC3982008.1"/>
    <property type="molecule type" value="Genomic_DNA"/>
</dbReference>
<gene>
    <name evidence="1" type="ORF">KEG57_15935</name>
</gene>
<dbReference type="Proteomes" id="UP001151081">
    <property type="component" value="Unassembled WGS sequence"/>
</dbReference>
<accession>A0A9X3X4E5</accession>
<evidence type="ECO:0000313" key="2">
    <source>
        <dbReference type="Proteomes" id="UP001151081"/>
    </source>
</evidence>
<comment type="caution">
    <text evidence="1">The sequence shown here is derived from an EMBL/GenBank/DDBJ whole genome shotgun (WGS) entry which is preliminary data.</text>
</comment>
<keyword evidence="2" id="KW-1185">Reference proteome</keyword>
<dbReference type="PROSITE" id="PS51257">
    <property type="entry name" value="PROKAR_LIPOPROTEIN"/>
    <property type="match status" value="1"/>
</dbReference>